<feature type="region of interest" description="Disordered" evidence="1">
    <location>
        <begin position="305"/>
        <end position="341"/>
    </location>
</feature>
<reference evidence="3" key="1">
    <citation type="submission" date="2025-08" db="UniProtKB">
        <authorList>
            <consortium name="RefSeq"/>
        </authorList>
    </citation>
    <scope>IDENTIFICATION</scope>
    <source>
        <tissue evidence="3">Whole blood</tissue>
    </source>
</reference>
<feature type="compositionally biased region" description="Low complexity" evidence="1">
    <location>
        <begin position="138"/>
        <end position="160"/>
    </location>
</feature>
<sequence length="417" mass="42163">MSLAPRSAGHSFAAGPPGLTRSEAGELQAGARNPAPEPPAPPPPPPTVSLRFSRRAPAARPQGAARAGKARGRGVPGQARMPRVGPQRPAPPPHPVSATCSERGRLWRPQRQAANFVPSGAGAIPAKFVRPSPLPTCAGDAPARAARAPGPRGAARSPGRTGESPQSPPPAPLGGRAEPPPPRKGGGVSEPRGGGGRRGTSPTCGGARPLPAAREGSARPLGARAPAGSRRQLMETFPGGAPGERSAPASPGAAVVSRARTGVTWASERAAPTRPPINAFPRGRRALANFPLRLARALGTAPETASLVLGPSSPESPVGRATPRSEELAEGSAARRPPGSRLGEQLRARASFPALPAPQHRPLARREPSSHGYCPGESTRAVRAAGTALVWAGGGGCTKVTASLQSAQDWVAGVGAC</sequence>
<feature type="compositionally biased region" description="Pro residues" evidence="1">
    <location>
        <begin position="35"/>
        <end position="47"/>
    </location>
</feature>
<feature type="compositionally biased region" description="Low complexity" evidence="1">
    <location>
        <begin position="245"/>
        <end position="259"/>
    </location>
</feature>
<feature type="compositionally biased region" description="Low complexity" evidence="1">
    <location>
        <begin position="55"/>
        <end position="67"/>
    </location>
</feature>
<accession>A0A9W2VYA9</accession>
<dbReference type="GeneID" id="128778348"/>
<feature type="compositionally biased region" description="Pro residues" evidence="1">
    <location>
        <begin position="166"/>
        <end position="183"/>
    </location>
</feature>
<name>A0A9W2VYA9_PANPR</name>
<dbReference type="Proteomes" id="UP001165780">
    <property type="component" value="Unplaced"/>
</dbReference>
<keyword evidence="2" id="KW-1185">Reference proteome</keyword>
<gene>
    <name evidence="3" type="primary">LOC128778348</name>
</gene>
<feature type="region of interest" description="Disordered" evidence="1">
    <location>
        <begin position="1"/>
        <end position="259"/>
    </location>
</feature>
<evidence type="ECO:0000313" key="3">
    <source>
        <dbReference type="RefSeq" id="XP_053763612.1"/>
    </source>
</evidence>
<protein>
    <submittedName>
        <fullName evidence="3">Translation initiation factor IF-2-like</fullName>
    </submittedName>
</protein>
<dbReference type="RefSeq" id="XP_053763612.1">
    <property type="nucleotide sequence ID" value="XM_053907637.1"/>
</dbReference>
<organism evidence="2 3">
    <name type="scientific">Panthera pardus</name>
    <name type="common">Leopard</name>
    <name type="synonym">Felis pardus</name>
    <dbReference type="NCBI Taxonomy" id="9691"/>
    <lineage>
        <taxon>Eukaryota</taxon>
        <taxon>Metazoa</taxon>
        <taxon>Chordata</taxon>
        <taxon>Craniata</taxon>
        <taxon>Vertebrata</taxon>
        <taxon>Euteleostomi</taxon>
        <taxon>Mammalia</taxon>
        <taxon>Eutheria</taxon>
        <taxon>Laurasiatheria</taxon>
        <taxon>Carnivora</taxon>
        <taxon>Feliformia</taxon>
        <taxon>Felidae</taxon>
        <taxon>Pantherinae</taxon>
        <taxon>Panthera</taxon>
    </lineage>
</organism>
<proteinExistence type="predicted"/>
<dbReference type="AlphaFoldDB" id="A0A9W2VYA9"/>
<feature type="compositionally biased region" description="Gly residues" evidence="1">
    <location>
        <begin position="184"/>
        <end position="198"/>
    </location>
</feature>
<evidence type="ECO:0000313" key="2">
    <source>
        <dbReference type="Proteomes" id="UP001165780"/>
    </source>
</evidence>
<evidence type="ECO:0000256" key="1">
    <source>
        <dbReference type="SAM" id="MobiDB-lite"/>
    </source>
</evidence>